<dbReference type="AlphaFoldDB" id="A0A445BCX6"/>
<name>A0A445BCX6_ARAHY</name>
<reference evidence="1 2" key="1">
    <citation type="submission" date="2019-01" db="EMBL/GenBank/DDBJ databases">
        <title>Sequencing of cultivated peanut Arachis hypogaea provides insights into genome evolution and oil improvement.</title>
        <authorList>
            <person name="Chen X."/>
        </authorList>
    </citation>
    <scope>NUCLEOTIDE SEQUENCE [LARGE SCALE GENOMIC DNA]</scope>
    <source>
        <strain evidence="2">cv. Fuhuasheng</strain>
        <tissue evidence="1">Leaves</tissue>
    </source>
</reference>
<comment type="caution">
    <text evidence="1">The sequence shown here is derived from an EMBL/GenBank/DDBJ whole genome shotgun (WGS) entry which is preliminary data.</text>
</comment>
<keyword evidence="2" id="KW-1185">Reference proteome</keyword>
<dbReference type="EMBL" id="SDMP01000009">
    <property type="protein sequence ID" value="RYR36540.1"/>
    <property type="molecule type" value="Genomic_DNA"/>
</dbReference>
<accession>A0A445BCX6</accession>
<evidence type="ECO:0000313" key="1">
    <source>
        <dbReference type="EMBL" id="RYR36540.1"/>
    </source>
</evidence>
<evidence type="ECO:0008006" key="3">
    <source>
        <dbReference type="Google" id="ProtNLM"/>
    </source>
</evidence>
<organism evidence="1 2">
    <name type="scientific">Arachis hypogaea</name>
    <name type="common">Peanut</name>
    <dbReference type="NCBI Taxonomy" id="3818"/>
    <lineage>
        <taxon>Eukaryota</taxon>
        <taxon>Viridiplantae</taxon>
        <taxon>Streptophyta</taxon>
        <taxon>Embryophyta</taxon>
        <taxon>Tracheophyta</taxon>
        <taxon>Spermatophyta</taxon>
        <taxon>Magnoliopsida</taxon>
        <taxon>eudicotyledons</taxon>
        <taxon>Gunneridae</taxon>
        <taxon>Pentapetalae</taxon>
        <taxon>rosids</taxon>
        <taxon>fabids</taxon>
        <taxon>Fabales</taxon>
        <taxon>Fabaceae</taxon>
        <taxon>Papilionoideae</taxon>
        <taxon>50 kb inversion clade</taxon>
        <taxon>dalbergioids sensu lato</taxon>
        <taxon>Dalbergieae</taxon>
        <taxon>Pterocarpus clade</taxon>
        <taxon>Arachis</taxon>
    </lineage>
</organism>
<gene>
    <name evidence="1" type="ORF">Ahy_A09g041499</name>
</gene>
<protein>
    <recommendedName>
        <fullName evidence="3">Aminotransferase-like plant mobile domain-containing protein</fullName>
    </recommendedName>
</protein>
<proteinExistence type="predicted"/>
<dbReference type="Proteomes" id="UP000289738">
    <property type="component" value="Chromosome A09"/>
</dbReference>
<evidence type="ECO:0000313" key="2">
    <source>
        <dbReference type="Proteomes" id="UP000289738"/>
    </source>
</evidence>
<sequence length="69" mass="8083">MTGLADLARLNNHWFKLDESLRPEMYTFHMSFGKCTIMPQDVVYQLGLPINKQYVNRCLTDLERYIEGG</sequence>